<evidence type="ECO:0000313" key="3">
    <source>
        <dbReference type="Proteomes" id="UP001479290"/>
    </source>
</evidence>
<dbReference type="EMBL" id="JAWDJR010000013">
    <property type="protein sequence ID" value="KAK9963922.1"/>
    <property type="molecule type" value="Genomic_DNA"/>
</dbReference>
<feature type="compositionally biased region" description="Low complexity" evidence="1">
    <location>
        <begin position="1216"/>
        <end position="1231"/>
    </location>
</feature>
<evidence type="ECO:0008006" key="4">
    <source>
        <dbReference type="Google" id="ProtNLM"/>
    </source>
</evidence>
<feature type="compositionally biased region" description="Low complexity" evidence="1">
    <location>
        <begin position="1127"/>
        <end position="1145"/>
    </location>
</feature>
<feature type="compositionally biased region" description="Polar residues" evidence="1">
    <location>
        <begin position="1614"/>
        <end position="1624"/>
    </location>
</feature>
<feature type="compositionally biased region" description="Polar residues" evidence="1">
    <location>
        <begin position="1056"/>
        <end position="1100"/>
    </location>
</feature>
<feature type="region of interest" description="Disordered" evidence="1">
    <location>
        <begin position="900"/>
        <end position="928"/>
    </location>
</feature>
<feature type="compositionally biased region" description="Basic and acidic residues" evidence="1">
    <location>
        <begin position="852"/>
        <end position="862"/>
    </location>
</feature>
<dbReference type="InterPro" id="IPR028104">
    <property type="entry name" value="DUF4553"/>
</dbReference>
<organism evidence="2 3">
    <name type="scientific">Culter alburnus</name>
    <name type="common">Topmouth culter</name>
    <dbReference type="NCBI Taxonomy" id="194366"/>
    <lineage>
        <taxon>Eukaryota</taxon>
        <taxon>Metazoa</taxon>
        <taxon>Chordata</taxon>
        <taxon>Craniata</taxon>
        <taxon>Vertebrata</taxon>
        <taxon>Euteleostomi</taxon>
        <taxon>Actinopterygii</taxon>
        <taxon>Neopterygii</taxon>
        <taxon>Teleostei</taxon>
        <taxon>Ostariophysi</taxon>
        <taxon>Cypriniformes</taxon>
        <taxon>Xenocyprididae</taxon>
        <taxon>Xenocypridinae</taxon>
        <taxon>Culter</taxon>
    </lineage>
</organism>
<dbReference type="Pfam" id="PF15090">
    <property type="entry name" value="DUF4553"/>
    <property type="match status" value="1"/>
</dbReference>
<feature type="compositionally biased region" description="Polar residues" evidence="1">
    <location>
        <begin position="1190"/>
        <end position="1205"/>
    </location>
</feature>
<feature type="region of interest" description="Disordered" evidence="1">
    <location>
        <begin position="742"/>
        <end position="886"/>
    </location>
</feature>
<evidence type="ECO:0000256" key="1">
    <source>
        <dbReference type="SAM" id="MobiDB-lite"/>
    </source>
</evidence>
<feature type="compositionally biased region" description="Low complexity" evidence="1">
    <location>
        <begin position="990"/>
        <end position="1000"/>
    </location>
</feature>
<reference evidence="2 3" key="1">
    <citation type="submission" date="2024-05" db="EMBL/GenBank/DDBJ databases">
        <title>A high-quality chromosomal-level genome assembly of Topmouth culter (Culter alburnus).</title>
        <authorList>
            <person name="Zhao H."/>
        </authorList>
    </citation>
    <scope>NUCLEOTIDE SEQUENCE [LARGE SCALE GENOMIC DNA]</scope>
    <source>
        <strain evidence="2">CATC2023</strain>
        <tissue evidence="2">Muscle</tissue>
    </source>
</reference>
<sequence length="1697" mass="186327">MASPCTKRLCTTERFFIRQDADCWRSEFIHCVGLDNILEVFLGTQVVEDLRLLKDCKPASVSNWSFAENCLFCCLRREKVKEHVVALNKQIVESGGKPLLGKDPSNITRLEWQSEEFLNAVLHRKKYTPRIPDPHIPVVACDIVQQMINELATYYTSQNKHCSQDSLQNNGKKDQSFLKTSCVTSTTAVNIASAQNNFIMVDQDAPLDLSVRKVKVEDIEQDGVLDLSTKKNFSKSHASLRNSNVHASPATHLVKRDSVNLSLAQEGDLQSVSTLEQFMSKLCLHHQRQIVDALGFLQSEVKTVAASNHFQAATPNLTEKQVKTSCINVSFETRSERTCSVDAAVSITKSQESSAIRTSQKPTGEVLNADVSSVARVTTEKPVDLCKMEVLSSSSCGTGDECGGESSPNKFVVMTKTTTDHQEAKKSLGSSIQQIQRSDSVKCLSSAERCLPTCAVESDHADLLSKCTQKSSFAQSEDAVVKPYTIQKTSNVVLPICPRTARKSRKGSCLRQSNGSLSCIINDTDSHCDLVYIRKSITECQLQSRNRLHPRQNARKSTRGHKYVEEYLELKTVRTLARKSIVDSTGNCPAHIPDMHISVAPKQALSNSGSVPLVNAPFAGDCMINVIQKLSSEQIAENEMPGDVVKVTGLGLVVETSQTGKVESNGQISHEPSCKQSELTMQPDLITEAIIAPNALVQEEDTDMVEIKETTETELAVQKEGCESQIGLMPEEVVCGTESKAECEDKSLEPSLIPVSPNMAKESSDGVDVEPRNDQEMSNPTEVETAADVQKQSETSEIKENTDEDRSSQEQVLHDTESNPQTANSSKLPAKDQGDSAVSSLTEVSTVQPLVKCKENDKDPHTPKVLNAKHAVSSDRCLRSRGSKGSVDVMKDSVTCAASELEHANDKSPKTQSTETNVHIEEEHDTKALGILESPQEIPAAKPCNSLVVDHAVKTRQKSRNATAFERDPSPSVKTNDDLPSVLSPEVLPETVSTTSTTTESGKHHKPNNQASESSENMPLKNETSPIELSDSRDCSPIKKSPSSENMLLRSRSNTERPFSSKLSNPTEGHSEKQGQMSLRKNSPATEQATNKDLCTSSEGVTRMPLRSRTISTIKQTVTRDSPVKGSIKSCISEQSISSQSSSTCRKTETSAHMPLRSSASLIAEPPHHNKSAVVDGLESPGRMSLRRGNVSNTEKLLGSTTSPSKNKRPSRQREVSASSSGEAEESPLSSKLKIQNQKHMEAQIRGSLNLPDESLRIAGFQRTEPVVCSPPKFLEALRGEEHQQVISNLNAKFDKMHKGWVQMDKEGQPAPKPKNKADRLKEIWKSKRRVRKSRPLEQQKFSPVQMLFMKPFDLPSICRWFLQSTETKSLVIVKKVNTRLPSETQLCFHSSAAGAGSSHGIFPSLQAERLKKHLKKFAIASPVKNNPKNQRLLSKALGQGISAMRSKEKHEPTTATRISTKAQSLAGVTPAQAPEGLGAIAGSAKNPASARILRKYSNMREKLQVQQNKKCKEKTFKGARLKAPLIPKKANKQKLQTRKGPKSVVVQRISSLSKKAKAKANSALKERALKKNPCHKDCASRKRLQALKKVTKGEHVSTNTSSKKQILLKTGTDKAQQMKTSGTKVDVKKSGLQKNNLEPQSLDMDIKPLALEDQVLTRSQRKMEVTSSQTGSPKSSTKRGLEPLVTPTKRTRTSKP</sequence>
<keyword evidence="3" id="KW-1185">Reference proteome</keyword>
<feature type="region of interest" description="Disordered" evidence="1">
    <location>
        <begin position="1611"/>
        <end position="1697"/>
    </location>
</feature>
<feature type="region of interest" description="Disordered" evidence="1">
    <location>
        <begin position="952"/>
        <end position="1236"/>
    </location>
</feature>
<dbReference type="PANTHER" id="PTHR14931:SF2">
    <property type="entry name" value="LIGAND DEPENDENT NUCLEAR RECEPTOR COREPRESSOR"/>
    <property type="match status" value="1"/>
</dbReference>
<feature type="compositionally biased region" description="Polar residues" evidence="1">
    <location>
        <begin position="1109"/>
        <end position="1120"/>
    </location>
</feature>
<feature type="compositionally biased region" description="Polar residues" evidence="1">
    <location>
        <begin position="1008"/>
        <end position="1027"/>
    </location>
</feature>
<dbReference type="PANTHER" id="PTHR14931">
    <property type="entry name" value="GENE 340-RELATED"/>
    <property type="match status" value="1"/>
</dbReference>
<protein>
    <recommendedName>
        <fullName evidence="4">Ligand-dependent corepressor</fullName>
    </recommendedName>
</protein>
<evidence type="ECO:0000313" key="2">
    <source>
        <dbReference type="EMBL" id="KAK9963922.1"/>
    </source>
</evidence>
<feature type="compositionally biased region" description="Polar residues" evidence="1">
    <location>
        <begin position="1666"/>
        <end position="1676"/>
    </location>
</feature>
<proteinExistence type="predicted"/>
<feature type="compositionally biased region" description="Basic and acidic residues" evidence="1">
    <location>
        <begin position="794"/>
        <end position="817"/>
    </location>
</feature>
<feature type="compositionally biased region" description="Polar residues" evidence="1">
    <location>
        <begin position="818"/>
        <end position="827"/>
    </location>
</feature>
<name>A0AAW1ZUW0_CULAL</name>
<feature type="compositionally biased region" description="Basic and acidic residues" evidence="1">
    <location>
        <begin position="918"/>
        <end position="927"/>
    </location>
</feature>
<gene>
    <name evidence="2" type="ORF">ABG768_005141</name>
</gene>
<comment type="caution">
    <text evidence="2">The sequence shown here is derived from an EMBL/GenBank/DDBJ whole genome shotgun (WGS) entry which is preliminary data.</text>
</comment>
<accession>A0AAW1ZUW0</accession>
<feature type="compositionally biased region" description="Polar residues" evidence="1">
    <location>
        <begin position="836"/>
        <end position="848"/>
    </location>
</feature>
<dbReference type="Proteomes" id="UP001479290">
    <property type="component" value="Unassembled WGS sequence"/>
</dbReference>
<feature type="compositionally biased region" description="Basic and acidic residues" evidence="1">
    <location>
        <begin position="900"/>
        <end position="909"/>
    </location>
</feature>